<proteinExistence type="predicted"/>
<dbReference type="InterPro" id="IPR022091">
    <property type="entry name" value="TMF_TATA-bd"/>
</dbReference>
<name>A0A1S8X2Y6_OPIVI</name>
<keyword evidence="4" id="KW-1185">Reference proteome</keyword>
<reference evidence="3 4" key="1">
    <citation type="submission" date="2015-03" db="EMBL/GenBank/DDBJ databases">
        <title>Draft genome of the nematode, Opisthorchis viverrini.</title>
        <authorList>
            <person name="Mitreva M."/>
        </authorList>
    </citation>
    <scope>NUCLEOTIDE SEQUENCE [LARGE SCALE GENOMIC DNA]</scope>
    <source>
        <strain evidence="3">Khon Kaen</strain>
    </source>
</reference>
<dbReference type="AlphaFoldDB" id="A0A1S8X2Y6"/>
<sequence>MGFSTFPFQSLLHLKEGECHQLRRDLERLTQIRETLLAEIASLTARSERLARMSGISPDQESSSFVPGTHLDEMEELQHRYDSLLVIFGKVKEENLELRMDLADMKEMYKTQVSSCSLCLEFE</sequence>
<organism evidence="3 4">
    <name type="scientific">Opisthorchis viverrini</name>
    <name type="common">Southeast Asian liver fluke</name>
    <dbReference type="NCBI Taxonomy" id="6198"/>
    <lineage>
        <taxon>Eukaryota</taxon>
        <taxon>Metazoa</taxon>
        <taxon>Spiralia</taxon>
        <taxon>Lophotrochozoa</taxon>
        <taxon>Platyhelminthes</taxon>
        <taxon>Trematoda</taxon>
        <taxon>Digenea</taxon>
        <taxon>Opisthorchiida</taxon>
        <taxon>Opisthorchiata</taxon>
        <taxon>Opisthorchiidae</taxon>
        <taxon>Opisthorchis</taxon>
    </lineage>
</organism>
<feature type="domain" description="TATA element modulatory factor 1 TATA binding" evidence="2">
    <location>
        <begin position="9"/>
        <end position="114"/>
    </location>
</feature>
<protein>
    <recommendedName>
        <fullName evidence="2">TATA element modulatory factor 1 TATA binding domain-containing protein</fullName>
    </recommendedName>
</protein>
<evidence type="ECO:0000256" key="1">
    <source>
        <dbReference type="SAM" id="Coils"/>
    </source>
</evidence>
<evidence type="ECO:0000259" key="2">
    <source>
        <dbReference type="Pfam" id="PF12325"/>
    </source>
</evidence>
<dbReference type="GO" id="GO:0005794">
    <property type="term" value="C:Golgi apparatus"/>
    <property type="evidence" value="ECO:0007669"/>
    <property type="project" value="TreeGrafter"/>
</dbReference>
<keyword evidence="1" id="KW-0175">Coiled coil</keyword>
<dbReference type="Pfam" id="PF12325">
    <property type="entry name" value="TMF_TATA_bd"/>
    <property type="match status" value="1"/>
</dbReference>
<dbReference type="GO" id="GO:0005783">
    <property type="term" value="C:endoplasmic reticulum"/>
    <property type="evidence" value="ECO:0007669"/>
    <property type="project" value="TreeGrafter"/>
</dbReference>
<dbReference type="Proteomes" id="UP000243686">
    <property type="component" value="Unassembled WGS sequence"/>
</dbReference>
<dbReference type="InterPro" id="IPR052602">
    <property type="entry name" value="Growth_transcription_reg"/>
</dbReference>
<feature type="coiled-coil region" evidence="1">
    <location>
        <begin position="12"/>
        <end position="46"/>
    </location>
</feature>
<accession>A0A1S8X2Y6</accession>
<gene>
    <name evidence="3" type="ORF">X801_03063</name>
</gene>
<dbReference type="PANTHER" id="PTHR46515">
    <property type="entry name" value="TATA ELEMENT MODULATORY FACTOR TMF1"/>
    <property type="match status" value="1"/>
</dbReference>
<evidence type="ECO:0000313" key="4">
    <source>
        <dbReference type="Proteomes" id="UP000243686"/>
    </source>
</evidence>
<evidence type="ECO:0000313" key="3">
    <source>
        <dbReference type="EMBL" id="OON21046.1"/>
    </source>
</evidence>
<dbReference type="PANTHER" id="PTHR46515:SF1">
    <property type="entry name" value="TATA ELEMENT MODULATORY FACTOR"/>
    <property type="match status" value="1"/>
</dbReference>
<dbReference type="EMBL" id="KV892311">
    <property type="protein sequence ID" value="OON21046.1"/>
    <property type="molecule type" value="Genomic_DNA"/>
</dbReference>